<keyword evidence="2" id="KW-0378">Hydrolase</keyword>
<sequence>MLSSTVNAQDSANKATTTPNKPNILFILADDLGKEWISAYGAEDISTPNIDELANQGIRFDNVWSHPQCTPSRVSLITGQYPYRNGWVNHWDAPRWGQGYLDWQQNQSVARVMKDAGYATAAAGKWQVNDFRIEPEAMTKHGFDDYAMWTGHETGVPASAERYWDPYIHTKKGSKTYKGEFGEDIFSEFLLSFIEKNKEQPWFAYFAMNLPHAPYTTTPHKTKVDGKLNKHKAMVEYADFILAKMISRLEEMGERENTIIIWTTDNGTNKSLVGTLNGRKVRGGKQKTTENGINSPFIISSPGLVPTGVVSDTLVDFTDILPTFADLAGANIPADYKLDGQSFAPYILNAKQDGSRSSILAMGGMNEAEVSEVGIENKFVFRDRVIRDKRYKLFVNATQPLSYEKLVDLQTDPEEKINLIDSKDPQIVAAKAALIKVAQAQPKRDNDPKYRKRQALSWDKPVTVKSQEWKH</sequence>
<dbReference type="EMBL" id="MAAF01000107">
    <property type="protein sequence ID" value="OUR75737.1"/>
    <property type="molecule type" value="Genomic_DNA"/>
</dbReference>
<comment type="similarity">
    <text evidence="1">Belongs to the sulfatase family.</text>
</comment>
<comment type="caution">
    <text evidence="5">The sequence shown here is derived from an EMBL/GenBank/DDBJ whole genome shotgun (WGS) entry which is preliminary data.</text>
</comment>
<dbReference type="Pfam" id="PF00884">
    <property type="entry name" value="Sulfatase"/>
    <property type="match status" value="1"/>
</dbReference>
<evidence type="ECO:0000313" key="6">
    <source>
        <dbReference type="Proteomes" id="UP000243053"/>
    </source>
</evidence>
<dbReference type="SUPFAM" id="SSF53649">
    <property type="entry name" value="Alkaline phosphatase-like"/>
    <property type="match status" value="1"/>
</dbReference>
<gene>
    <name evidence="5" type="ORF">A9Q75_17410</name>
</gene>
<dbReference type="CDD" id="cd16151">
    <property type="entry name" value="sulfatase_like"/>
    <property type="match status" value="1"/>
</dbReference>
<dbReference type="InterPro" id="IPR000917">
    <property type="entry name" value="Sulfatase_N"/>
</dbReference>
<organism evidence="5 6">
    <name type="scientific">Colwellia psychrerythraea</name>
    <name type="common">Vibrio psychroerythus</name>
    <dbReference type="NCBI Taxonomy" id="28229"/>
    <lineage>
        <taxon>Bacteria</taxon>
        <taxon>Pseudomonadati</taxon>
        <taxon>Pseudomonadota</taxon>
        <taxon>Gammaproteobacteria</taxon>
        <taxon>Alteromonadales</taxon>
        <taxon>Colwelliaceae</taxon>
        <taxon>Colwellia</taxon>
    </lineage>
</organism>
<evidence type="ECO:0000256" key="2">
    <source>
        <dbReference type="ARBA" id="ARBA00022801"/>
    </source>
</evidence>
<dbReference type="GO" id="GO:0004065">
    <property type="term" value="F:arylsulfatase activity"/>
    <property type="evidence" value="ECO:0007669"/>
    <property type="project" value="TreeGrafter"/>
</dbReference>
<dbReference type="Proteomes" id="UP000243053">
    <property type="component" value="Unassembled WGS sequence"/>
</dbReference>
<evidence type="ECO:0000313" key="5">
    <source>
        <dbReference type="EMBL" id="OUR75737.1"/>
    </source>
</evidence>
<dbReference type="InterPro" id="IPR017850">
    <property type="entry name" value="Alkaline_phosphatase_core_sf"/>
</dbReference>
<feature type="domain" description="Sulfatase N-terminal" evidence="4">
    <location>
        <begin position="22"/>
        <end position="330"/>
    </location>
</feature>
<dbReference type="Gene3D" id="3.40.720.10">
    <property type="entry name" value="Alkaline Phosphatase, subunit A"/>
    <property type="match status" value="1"/>
</dbReference>
<evidence type="ECO:0000259" key="4">
    <source>
        <dbReference type="Pfam" id="PF00884"/>
    </source>
</evidence>
<name>A0A1Y5E504_COLPS</name>
<feature type="region of interest" description="Disordered" evidence="3">
    <location>
        <begin position="439"/>
        <end position="471"/>
    </location>
</feature>
<reference evidence="6" key="1">
    <citation type="journal article" date="2017" name="Proc. Natl. Acad. Sci. U.S.A.">
        <title>Simulation of Deepwater Horizon oil plume reveals substrate specialization within a complex community of hydrocarbon degraders.</title>
        <authorList>
            <person name="Hu P."/>
            <person name="Dubinsky E.A."/>
            <person name="Probst A.J."/>
            <person name="Wang J."/>
            <person name="Sieber C.M.K."/>
            <person name="Tom L.M."/>
            <person name="Gardinali P."/>
            <person name="Banfield J.F."/>
            <person name="Atlas R.M."/>
            <person name="Andersen G.L."/>
        </authorList>
    </citation>
    <scope>NUCLEOTIDE SEQUENCE [LARGE SCALE GENOMIC DNA]</scope>
</reference>
<evidence type="ECO:0000256" key="1">
    <source>
        <dbReference type="ARBA" id="ARBA00008779"/>
    </source>
</evidence>
<evidence type="ECO:0000256" key="3">
    <source>
        <dbReference type="SAM" id="MobiDB-lite"/>
    </source>
</evidence>
<accession>A0A1Y5E504</accession>
<dbReference type="PANTHER" id="PTHR42693:SF53">
    <property type="entry name" value="ENDO-4-O-SULFATASE"/>
    <property type="match status" value="1"/>
</dbReference>
<proteinExistence type="inferred from homology"/>
<protein>
    <submittedName>
        <fullName evidence="5">N-acetylgalactosamine 6-sulfate sulfatase</fullName>
    </submittedName>
</protein>
<dbReference type="AlphaFoldDB" id="A0A1Y5E504"/>
<dbReference type="PANTHER" id="PTHR42693">
    <property type="entry name" value="ARYLSULFATASE FAMILY MEMBER"/>
    <property type="match status" value="1"/>
</dbReference>
<dbReference type="InterPro" id="IPR050738">
    <property type="entry name" value="Sulfatase"/>
</dbReference>